<evidence type="ECO:0000313" key="1">
    <source>
        <dbReference type="EMBL" id="KII71718.1"/>
    </source>
</evidence>
<proteinExistence type="predicted"/>
<organism evidence="1 2">
    <name type="scientific">Thelohanellus kitauei</name>
    <name type="common">Myxosporean</name>
    <dbReference type="NCBI Taxonomy" id="669202"/>
    <lineage>
        <taxon>Eukaryota</taxon>
        <taxon>Metazoa</taxon>
        <taxon>Cnidaria</taxon>
        <taxon>Myxozoa</taxon>
        <taxon>Myxosporea</taxon>
        <taxon>Bivalvulida</taxon>
        <taxon>Platysporina</taxon>
        <taxon>Myxobolidae</taxon>
        <taxon>Thelohanellus</taxon>
    </lineage>
</organism>
<protein>
    <submittedName>
        <fullName evidence="1">Uncharacterized protein</fullName>
    </submittedName>
</protein>
<name>A0A0C2JQR0_THEKT</name>
<reference evidence="1 2" key="1">
    <citation type="journal article" date="2014" name="Genome Biol. Evol.">
        <title>The genome of the myxosporean Thelohanellus kitauei shows adaptations to nutrient acquisition within its fish host.</title>
        <authorList>
            <person name="Yang Y."/>
            <person name="Xiong J."/>
            <person name="Zhou Z."/>
            <person name="Huo F."/>
            <person name="Miao W."/>
            <person name="Ran C."/>
            <person name="Liu Y."/>
            <person name="Zhang J."/>
            <person name="Feng J."/>
            <person name="Wang M."/>
            <person name="Wang M."/>
            <person name="Wang L."/>
            <person name="Yao B."/>
        </authorList>
    </citation>
    <scope>NUCLEOTIDE SEQUENCE [LARGE SCALE GENOMIC DNA]</scope>
    <source>
        <strain evidence="1">Wuqing</strain>
    </source>
</reference>
<comment type="caution">
    <text evidence="1">The sequence shown here is derived from an EMBL/GenBank/DDBJ whole genome shotgun (WGS) entry which is preliminary data.</text>
</comment>
<accession>A0A0C2JQR0</accession>
<gene>
    <name evidence="1" type="ORF">RF11_06588</name>
</gene>
<sequence length="103" mass="12030">MEKTASKCNRQLLIYPKNFGIENLLCKLWEEEEIKLSNQIKLIDVFKAKIKGNLISFANQHVSKNCRHPCTLFQEFLVPVVQRLIEVEEEQVCIVDPEKINDD</sequence>
<dbReference type="Proteomes" id="UP000031668">
    <property type="component" value="Unassembled WGS sequence"/>
</dbReference>
<dbReference type="EMBL" id="JWZT01001646">
    <property type="protein sequence ID" value="KII71718.1"/>
    <property type="molecule type" value="Genomic_DNA"/>
</dbReference>
<evidence type="ECO:0000313" key="2">
    <source>
        <dbReference type="Proteomes" id="UP000031668"/>
    </source>
</evidence>
<dbReference type="AlphaFoldDB" id="A0A0C2JQR0"/>
<keyword evidence="2" id="KW-1185">Reference proteome</keyword>